<feature type="transmembrane region" description="Helical" evidence="1">
    <location>
        <begin position="73"/>
        <end position="91"/>
    </location>
</feature>
<feature type="transmembrane region" description="Helical" evidence="1">
    <location>
        <begin position="261"/>
        <end position="277"/>
    </location>
</feature>
<dbReference type="OrthoDB" id="1675191at2"/>
<organism evidence="2 3">
    <name type="scientific">Oscillatoria acuminata PCC 6304</name>
    <dbReference type="NCBI Taxonomy" id="56110"/>
    <lineage>
        <taxon>Bacteria</taxon>
        <taxon>Bacillati</taxon>
        <taxon>Cyanobacteriota</taxon>
        <taxon>Cyanophyceae</taxon>
        <taxon>Oscillatoriophycideae</taxon>
        <taxon>Oscillatoriales</taxon>
        <taxon>Oscillatoriaceae</taxon>
        <taxon>Oscillatoria</taxon>
    </lineage>
</organism>
<dbReference type="RefSeq" id="WP_015146871.1">
    <property type="nucleotide sequence ID" value="NC_019693.1"/>
</dbReference>
<feature type="transmembrane region" description="Helical" evidence="1">
    <location>
        <begin position="233"/>
        <end position="255"/>
    </location>
</feature>
<keyword evidence="1" id="KW-0812">Transmembrane</keyword>
<gene>
    <name evidence="2" type="ORF">Oscil6304_0474</name>
</gene>
<keyword evidence="1" id="KW-1133">Transmembrane helix</keyword>
<evidence type="ECO:0008006" key="4">
    <source>
        <dbReference type="Google" id="ProtNLM"/>
    </source>
</evidence>
<dbReference type="HOGENOM" id="CLU_058682_0_0_3"/>
<feature type="transmembrane region" description="Helical" evidence="1">
    <location>
        <begin position="203"/>
        <end position="221"/>
    </location>
</feature>
<keyword evidence="1" id="KW-0472">Membrane</keyword>
<dbReference type="eggNOG" id="ENOG502Z7N0">
    <property type="taxonomic scope" value="Bacteria"/>
</dbReference>
<feature type="transmembrane region" description="Helical" evidence="1">
    <location>
        <begin position="41"/>
        <end position="61"/>
    </location>
</feature>
<evidence type="ECO:0000313" key="3">
    <source>
        <dbReference type="Proteomes" id="UP000010367"/>
    </source>
</evidence>
<dbReference type="InParanoid" id="K9TDL6"/>
<dbReference type="Proteomes" id="UP000010367">
    <property type="component" value="Chromosome"/>
</dbReference>
<protein>
    <recommendedName>
        <fullName evidence="4">DUF2157 domain-containing protein</fullName>
    </recommendedName>
</protein>
<accession>K9TDL6</accession>
<feature type="transmembrane region" description="Helical" evidence="1">
    <location>
        <begin position="282"/>
        <end position="300"/>
    </location>
</feature>
<dbReference type="KEGG" id="oac:Oscil6304_0474"/>
<reference evidence="2 3" key="1">
    <citation type="submission" date="2012-06" db="EMBL/GenBank/DDBJ databases">
        <title>Finished chromosome of genome of Oscillatoria acuminata PCC 6304.</title>
        <authorList>
            <consortium name="US DOE Joint Genome Institute"/>
            <person name="Gugger M."/>
            <person name="Coursin T."/>
            <person name="Rippka R."/>
            <person name="Tandeau De Marsac N."/>
            <person name="Huntemann M."/>
            <person name="Wei C.-L."/>
            <person name="Han J."/>
            <person name="Detter J.C."/>
            <person name="Han C."/>
            <person name="Tapia R."/>
            <person name="Davenport K."/>
            <person name="Daligault H."/>
            <person name="Erkkila T."/>
            <person name="Gu W."/>
            <person name="Munk A.C.C."/>
            <person name="Teshima H."/>
            <person name="Xu Y."/>
            <person name="Chain P."/>
            <person name="Chen A."/>
            <person name="Krypides N."/>
            <person name="Mavromatis K."/>
            <person name="Markowitz V."/>
            <person name="Szeto E."/>
            <person name="Ivanova N."/>
            <person name="Mikhailova N."/>
            <person name="Ovchinnikova G."/>
            <person name="Pagani I."/>
            <person name="Pati A."/>
            <person name="Goodwin L."/>
            <person name="Peters L."/>
            <person name="Pitluck S."/>
            <person name="Woyke T."/>
            <person name="Kerfeld C."/>
        </authorList>
    </citation>
    <scope>NUCLEOTIDE SEQUENCE [LARGE SCALE GENOMIC DNA]</scope>
    <source>
        <strain evidence="2 3">PCC 6304</strain>
    </source>
</reference>
<feature type="transmembrane region" description="Helical" evidence="1">
    <location>
        <begin position="103"/>
        <end position="123"/>
    </location>
</feature>
<feature type="transmembrane region" description="Helical" evidence="1">
    <location>
        <begin position="168"/>
        <end position="191"/>
    </location>
</feature>
<keyword evidence="3" id="KW-1185">Reference proteome</keyword>
<dbReference type="STRING" id="56110.Oscil6304_0474"/>
<evidence type="ECO:0000313" key="2">
    <source>
        <dbReference type="EMBL" id="AFY80221.1"/>
    </source>
</evidence>
<dbReference type="EMBL" id="CP003607">
    <property type="protein sequence ID" value="AFY80221.1"/>
    <property type="molecule type" value="Genomic_DNA"/>
</dbReference>
<feature type="transmembrane region" description="Helical" evidence="1">
    <location>
        <begin position="143"/>
        <end position="161"/>
    </location>
</feature>
<feature type="transmembrane region" description="Helical" evidence="1">
    <location>
        <begin position="306"/>
        <end position="324"/>
    </location>
</feature>
<dbReference type="AlphaFoldDB" id="K9TDL6"/>
<sequence>MKIVKKDIDSAVLEGILSAEQGESFWNALQKRSSNRPQFNFANVAYYFGAFIVLSGMTWFMSLAWQEFGGNGLSFLACFYAFLFVLAGKTLWFQQNLKIPGGLLFTIAVCMTPLAVFGVISQVESLPIPYIHNASSTYFLHKQTVYILLELATILMGAITLKFIKFPFLIAPVTLASGFLSIHLTAVILLYTTGKTWWSYPDYSLLFFWFGLICLMVAYWVDVKTSRIQEDYAFWLYLFGLMSFWFSMTFTGSVYYLQNSFIYLFINLGLILLSVLLQRRTFIVFGSLGVSYFLYDLFYRMLQGSFVFPLTIMVLGLLVIYAGIQYQRNEEAIERLIVGNLPMTVRDLLPRRRS</sequence>
<evidence type="ECO:0000256" key="1">
    <source>
        <dbReference type="SAM" id="Phobius"/>
    </source>
</evidence>
<dbReference type="PATRIC" id="fig|56110.3.peg.569"/>
<proteinExistence type="predicted"/>
<name>K9TDL6_9CYAN</name>